<keyword evidence="2" id="KW-0472">Membrane</keyword>
<evidence type="ECO:0000256" key="1">
    <source>
        <dbReference type="SAM" id="MobiDB-lite"/>
    </source>
</evidence>
<evidence type="ECO:0000256" key="2">
    <source>
        <dbReference type="SAM" id="Phobius"/>
    </source>
</evidence>
<reference evidence="3 4" key="1">
    <citation type="submission" date="2021-12" db="EMBL/GenBank/DDBJ databases">
        <title>Discovery of the Pendulisporaceae a myxobacterial family with distinct sporulation behavior and unique specialized metabolism.</title>
        <authorList>
            <person name="Garcia R."/>
            <person name="Popoff A."/>
            <person name="Bader C.D."/>
            <person name="Loehr J."/>
            <person name="Walesch S."/>
            <person name="Walt C."/>
            <person name="Boldt J."/>
            <person name="Bunk B."/>
            <person name="Haeckl F.J.F.P.J."/>
            <person name="Gunesch A.P."/>
            <person name="Birkelbach J."/>
            <person name="Nuebel U."/>
            <person name="Pietschmann T."/>
            <person name="Bach T."/>
            <person name="Mueller R."/>
        </authorList>
    </citation>
    <scope>NUCLEOTIDE SEQUENCE [LARGE SCALE GENOMIC DNA]</scope>
    <source>
        <strain evidence="3 4">MSr12523</strain>
    </source>
</reference>
<keyword evidence="2" id="KW-0812">Transmembrane</keyword>
<protein>
    <submittedName>
        <fullName evidence="3">Uncharacterized protein</fullName>
    </submittedName>
</protein>
<evidence type="ECO:0000313" key="3">
    <source>
        <dbReference type="EMBL" id="WXA94482.1"/>
    </source>
</evidence>
<organism evidence="3 4">
    <name type="scientific">Pendulispora brunnea</name>
    <dbReference type="NCBI Taxonomy" id="2905690"/>
    <lineage>
        <taxon>Bacteria</taxon>
        <taxon>Pseudomonadati</taxon>
        <taxon>Myxococcota</taxon>
        <taxon>Myxococcia</taxon>
        <taxon>Myxococcales</taxon>
        <taxon>Sorangiineae</taxon>
        <taxon>Pendulisporaceae</taxon>
        <taxon>Pendulispora</taxon>
    </lineage>
</organism>
<feature type="transmembrane region" description="Helical" evidence="2">
    <location>
        <begin position="110"/>
        <end position="131"/>
    </location>
</feature>
<feature type="region of interest" description="Disordered" evidence="1">
    <location>
        <begin position="181"/>
        <end position="221"/>
    </location>
</feature>
<dbReference type="EMBL" id="CP089982">
    <property type="protein sequence ID" value="WXA94482.1"/>
    <property type="molecule type" value="Genomic_DNA"/>
</dbReference>
<proteinExistence type="predicted"/>
<dbReference type="Proteomes" id="UP001379533">
    <property type="component" value="Chromosome"/>
</dbReference>
<dbReference type="RefSeq" id="WP_394845091.1">
    <property type="nucleotide sequence ID" value="NZ_CP089982.1"/>
</dbReference>
<sequence length="221" mass="23508">MIERYPERPPGEDRGRIVLDTPGMRANVVEITGVARTPGGFLSADTMSILTQPVCTTPCVVDLPRGRHEFIFTSATDDSRTSAETIDLQAKPLVLKHAVGREVPHPWLKLGGYTSLIIGLTTAAISIPVFAGGQRSDGTHAEPNPAGGFVALGIGTAFTVLGGVLLSLGRTEMQPGATTTWTFERPSERPAIPATPTMESTRFRESSSQEARALARSSAEP</sequence>
<keyword evidence="4" id="KW-1185">Reference proteome</keyword>
<keyword evidence="2" id="KW-1133">Transmembrane helix</keyword>
<feature type="transmembrane region" description="Helical" evidence="2">
    <location>
        <begin position="146"/>
        <end position="168"/>
    </location>
</feature>
<name>A0ABZ2K715_9BACT</name>
<evidence type="ECO:0000313" key="4">
    <source>
        <dbReference type="Proteomes" id="UP001379533"/>
    </source>
</evidence>
<accession>A0ABZ2K715</accession>
<gene>
    <name evidence="3" type="ORF">LZC95_49565</name>
</gene>